<sequence>MASPSGDDPHASTTISSPMAPDLNQVGATTSPPPTMKDQQYQTEDSSPTVITNDLPCPLLELSAELRNAVWTLAFADVDTNRIIDIFTATGPSSALLRTCRQINSEAGGIFDTSQRSYWKENKFTIEGEYEHFEYEHDGSNQVPHIRALRGKGVQLIENISFHLKDHNFDVTSEPVPGTDNLAWTMMLAGEEVRIRGVCFIDRYRAFMEWKEEGEPPPTIAEIHTMWPDLPVRPKLQGLKFAQVWREMIKSQKVIVSADFELIELIGEEAPCLHN</sequence>
<accession>A0A2H1GA98</accession>
<reference evidence="3" key="1">
    <citation type="submission" date="2017-05" db="EMBL/GenBank/DDBJ databases">
        <authorList>
            <person name="Song R."/>
            <person name="Chenine A.L."/>
            <person name="Ruprecht R.M."/>
        </authorList>
    </citation>
    <scope>NUCLEOTIDE SEQUENCE [LARGE SCALE GENOMIC DNA]</scope>
</reference>
<protein>
    <submittedName>
        <fullName evidence="2">Uncharacterized protein</fullName>
    </submittedName>
</protein>
<evidence type="ECO:0000313" key="2">
    <source>
        <dbReference type="EMBL" id="SMR50484.1"/>
    </source>
</evidence>
<gene>
    <name evidence="2" type="ORF">ZT1E4_G4702</name>
</gene>
<feature type="compositionally biased region" description="Polar residues" evidence="1">
    <location>
        <begin position="37"/>
        <end position="48"/>
    </location>
</feature>
<proteinExistence type="predicted"/>
<dbReference type="AlphaFoldDB" id="A0A2H1GA98"/>
<dbReference type="Proteomes" id="UP000245764">
    <property type="component" value="Chromosome 4"/>
</dbReference>
<evidence type="ECO:0000256" key="1">
    <source>
        <dbReference type="SAM" id="MobiDB-lite"/>
    </source>
</evidence>
<evidence type="ECO:0000313" key="3">
    <source>
        <dbReference type="Proteomes" id="UP000245764"/>
    </source>
</evidence>
<feature type="region of interest" description="Disordered" evidence="1">
    <location>
        <begin position="1"/>
        <end position="48"/>
    </location>
</feature>
<name>A0A2H1GA98_ZYMTR</name>
<organism evidence="2 3">
    <name type="scientific">Zymoseptoria tritici ST99CH_1E4</name>
    <dbReference type="NCBI Taxonomy" id="1276532"/>
    <lineage>
        <taxon>Eukaryota</taxon>
        <taxon>Fungi</taxon>
        <taxon>Dikarya</taxon>
        <taxon>Ascomycota</taxon>
        <taxon>Pezizomycotina</taxon>
        <taxon>Dothideomycetes</taxon>
        <taxon>Dothideomycetidae</taxon>
        <taxon>Mycosphaerellales</taxon>
        <taxon>Mycosphaerellaceae</taxon>
        <taxon>Zymoseptoria</taxon>
    </lineage>
</organism>
<dbReference type="EMBL" id="LT854256">
    <property type="protein sequence ID" value="SMR50484.1"/>
    <property type="molecule type" value="Genomic_DNA"/>
</dbReference>